<dbReference type="AlphaFoldDB" id="A0A7Y0EJ96"/>
<dbReference type="GO" id="GO:0003677">
    <property type="term" value="F:DNA binding"/>
    <property type="evidence" value="ECO:0007669"/>
    <property type="project" value="InterPro"/>
</dbReference>
<dbReference type="Pfam" id="PF07508">
    <property type="entry name" value="Recombinase"/>
    <property type="match status" value="1"/>
</dbReference>
<dbReference type="RefSeq" id="WP_169299106.1">
    <property type="nucleotide sequence ID" value="NZ_JABBNI010000043.1"/>
</dbReference>
<dbReference type="Proteomes" id="UP000537131">
    <property type="component" value="Unassembled WGS sequence"/>
</dbReference>
<evidence type="ECO:0000313" key="3">
    <source>
        <dbReference type="EMBL" id="NMM64511.1"/>
    </source>
</evidence>
<sequence length="188" mass="22386">MPRVTIKQLQEQINSLKSINDFQSSEINKLNKEINELRDKEKVVSIDEYNFLAKEFENQNMLTTEYRKMYENLKDKYSKERDKLIDKIKALQEQVDSSQIKLNERNAGRKAYSNKEVIKKIYELYLEGKSLQGIVDELNRLEIKTNRNKDWSKSSIRFILLNEKNVLNGFITEDIFNRTIKLLNDNKK</sequence>
<dbReference type="EMBL" id="JABBNI010000043">
    <property type="protein sequence ID" value="NMM64511.1"/>
    <property type="molecule type" value="Genomic_DNA"/>
</dbReference>
<dbReference type="GO" id="GO:0000150">
    <property type="term" value="F:DNA strand exchange activity"/>
    <property type="evidence" value="ECO:0007669"/>
    <property type="project" value="InterPro"/>
</dbReference>
<dbReference type="InterPro" id="IPR038109">
    <property type="entry name" value="DNA_bind_recomb_sf"/>
</dbReference>
<keyword evidence="4" id="KW-1185">Reference proteome</keyword>
<name>A0A7Y0EJ96_9CLOT</name>
<feature type="coiled-coil region" evidence="1">
    <location>
        <begin position="6"/>
        <end position="101"/>
    </location>
</feature>
<evidence type="ECO:0000256" key="1">
    <source>
        <dbReference type="SAM" id="Coils"/>
    </source>
</evidence>
<feature type="domain" description="Recombinase" evidence="2">
    <location>
        <begin position="114"/>
        <end position="164"/>
    </location>
</feature>
<protein>
    <recommendedName>
        <fullName evidence="2">Recombinase domain-containing protein</fullName>
    </recommendedName>
</protein>
<keyword evidence="1" id="KW-0175">Coiled coil</keyword>
<evidence type="ECO:0000313" key="4">
    <source>
        <dbReference type="Proteomes" id="UP000537131"/>
    </source>
</evidence>
<evidence type="ECO:0000259" key="2">
    <source>
        <dbReference type="Pfam" id="PF07508"/>
    </source>
</evidence>
<gene>
    <name evidence="3" type="ORF">HBE96_18015</name>
</gene>
<reference evidence="3 4" key="1">
    <citation type="submission" date="2020-06" db="EMBL/GenBank/DDBJ databases">
        <title>Complete Genome Sequence of Clostridium muelleri sp. nov. P21T, an Acid-Alcohol Producing Acetogen Isolated from Old Hay.</title>
        <authorList>
            <person name="Duncan K.E."/>
            <person name="Tanner R.S."/>
        </authorList>
    </citation>
    <scope>NUCLEOTIDE SEQUENCE [LARGE SCALE GENOMIC DNA]</scope>
    <source>
        <strain evidence="3 4">P21</strain>
    </source>
</reference>
<proteinExistence type="predicted"/>
<dbReference type="Gene3D" id="3.90.1750.20">
    <property type="entry name" value="Putative Large Serine Recombinase, Chain B, Domain 2"/>
    <property type="match status" value="1"/>
</dbReference>
<organism evidence="3 4">
    <name type="scientific">Clostridium muellerianum</name>
    <dbReference type="NCBI Taxonomy" id="2716538"/>
    <lineage>
        <taxon>Bacteria</taxon>
        <taxon>Bacillati</taxon>
        <taxon>Bacillota</taxon>
        <taxon>Clostridia</taxon>
        <taxon>Eubacteriales</taxon>
        <taxon>Clostridiaceae</taxon>
        <taxon>Clostridium</taxon>
    </lineage>
</organism>
<dbReference type="InterPro" id="IPR011109">
    <property type="entry name" value="DNA_bind_recombinase_dom"/>
</dbReference>
<comment type="caution">
    <text evidence="3">The sequence shown here is derived from an EMBL/GenBank/DDBJ whole genome shotgun (WGS) entry which is preliminary data.</text>
</comment>
<accession>A0A7Y0EJ96</accession>